<protein>
    <submittedName>
        <fullName evidence="2">DUF2075 domain-containing protein</fullName>
    </submittedName>
</protein>
<organism evidence="2 3">
    <name type="scientific">Mycetocola lacteus</name>
    <dbReference type="NCBI Taxonomy" id="76637"/>
    <lineage>
        <taxon>Bacteria</taxon>
        <taxon>Bacillati</taxon>
        <taxon>Actinomycetota</taxon>
        <taxon>Actinomycetes</taxon>
        <taxon>Micrococcales</taxon>
        <taxon>Microbacteriaceae</taxon>
        <taxon>Mycetocola</taxon>
    </lineage>
</organism>
<gene>
    <name evidence="2" type="ORF">D9V34_01970</name>
</gene>
<evidence type="ECO:0000313" key="3">
    <source>
        <dbReference type="Proteomes" id="UP000269438"/>
    </source>
</evidence>
<dbReference type="InterPro" id="IPR027417">
    <property type="entry name" value="P-loop_NTPase"/>
</dbReference>
<dbReference type="CDD" id="cd10439">
    <property type="entry name" value="GIY-YIG_COG3410"/>
    <property type="match status" value="1"/>
</dbReference>
<dbReference type="Pfam" id="PF09848">
    <property type="entry name" value="SLFN-g3_helicase"/>
    <property type="match status" value="1"/>
</dbReference>
<dbReference type="PROSITE" id="PS50164">
    <property type="entry name" value="GIY_YIG"/>
    <property type="match status" value="1"/>
</dbReference>
<dbReference type="InterPro" id="IPR000305">
    <property type="entry name" value="GIY-YIG_endonuc"/>
</dbReference>
<evidence type="ECO:0000313" key="2">
    <source>
        <dbReference type="EMBL" id="RLP84787.1"/>
    </source>
</evidence>
<feature type="domain" description="GIY-YIG" evidence="1">
    <location>
        <begin position="28"/>
        <end position="99"/>
    </location>
</feature>
<dbReference type="InterPro" id="IPR018647">
    <property type="entry name" value="SLFN_3-like_DNA/RNA_helicase"/>
</dbReference>
<reference evidence="2 3" key="1">
    <citation type="submission" date="2018-10" db="EMBL/GenBank/DDBJ databases">
        <authorList>
            <person name="Li J."/>
        </authorList>
    </citation>
    <scope>NUCLEOTIDE SEQUENCE [LARGE SCALE GENOMIC DNA]</scope>
    <source>
        <strain evidence="2 3">JCM 11654</strain>
    </source>
</reference>
<accession>A0A3L7AW81</accession>
<keyword evidence="3" id="KW-1185">Reference proteome</keyword>
<dbReference type="Proteomes" id="UP000269438">
    <property type="component" value="Unassembled WGS sequence"/>
</dbReference>
<dbReference type="OrthoDB" id="3193269at2"/>
<proteinExistence type="predicted"/>
<dbReference type="EMBL" id="RCUY01000001">
    <property type="protein sequence ID" value="RLP84787.1"/>
    <property type="molecule type" value="Genomic_DNA"/>
</dbReference>
<sequence>MTTSSIIRFRFTPDGVKNWASADKRHVNWPIVYVLDNGRDVYVGESHSAASRMRQHLGSHEKQQFKTVRTVLDEKFNKSACLDLESFLIRMFSGDGKLQVLNRNAGIIDANYFDRDTYRKTFQEIFDQLRNDEHLFTRTIPEIINSDLFKLSPFKALNHDQATAVEDILEGLFSDIEHGSSSTVVVQGNPGTGKTVVAIYLLKLIEDIRSHRGDEGADEDSLFSDFFTPGHAELLSTYRIGIVVPQQSLRDSLKRVFTLTPGLSREMVLTPFEVGQSAEKFDLLLVDEAHRLGQRANQASGPLNKKFADINLALFGTDNPDITQLDWIQHQCTHTILMLDIGQSVRPADLSPDTTQRLLDEARQQHRFYPLRSQMRIAAEQDYVGYIRSVLGNEAPAVPSVFDGYDLRFFDDLAQMRAAIQARDSESQLARLVAGYAWPWKSKADKDAYDISIDNVQLRWNSTQRDWINSQGSSEEVGSIHTVQGYDLNYAAVIIGHDLQFDPTSKQIFFSRENYYDKKGRENNPKRGIVYSDEDLLRYVQNIYTVLLTRGIRGTYVYVCNPELRHYLRPYFSNGQVHTADRTLFV</sequence>
<comment type="caution">
    <text evidence="2">The sequence shown here is derived from an EMBL/GenBank/DDBJ whole genome shotgun (WGS) entry which is preliminary data.</text>
</comment>
<name>A0A3L7AW81_9MICO</name>
<dbReference type="Gene3D" id="3.40.50.300">
    <property type="entry name" value="P-loop containing nucleotide triphosphate hydrolases"/>
    <property type="match status" value="1"/>
</dbReference>
<dbReference type="SUPFAM" id="SSF52540">
    <property type="entry name" value="P-loop containing nucleoside triphosphate hydrolases"/>
    <property type="match status" value="1"/>
</dbReference>
<dbReference type="AlphaFoldDB" id="A0A3L7AW81"/>
<evidence type="ECO:0000259" key="1">
    <source>
        <dbReference type="PROSITE" id="PS50164"/>
    </source>
</evidence>
<dbReference type="RefSeq" id="WP_121687257.1">
    <property type="nucleotide sequence ID" value="NZ_RCUY01000001.1"/>
</dbReference>